<dbReference type="PROSITE" id="PS00695">
    <property type="entry name" value="ENT_VIR_OMP_2"/>
    <property type="match status" value="1"/>
</dbReference>
<dbReference type="InterPro" id="IPR000758">
    <property type="entry name" value="Enterovir_OMP"/>
</dbReference>
<evidence type="ECO:0000256" key="1">
    <source>
        <dbReference type="ARBA" id="ARBA00004141"/>
    </source>
</evidence>
<reference evidence="8" key="2">
    <citation type="submission" date="2020-02" db="EMBL/GenBank/DDBJ databases">
        <authorList>
            <consortium name="NCBI Pathogen Detection Project"/>
        </authorList>
    </citation>
    <scope>NUCLEOTIDE SEQUENCE</scope>
    <source>
        <strain evidence="7">MA.CK_93/00001031</strain>
        <strain evidence="8">MA.CK_98/00001034</strain>
    </source>
</reference>
<dbReference type="GO" id="GO:0016020">
    <property type="term" value="C:membrane"/>
    <property type="evidence" value="ECO:0007669"/>
    <property type="project" value="UniProtKB-SubCell"/>
</dbReference>
<evidence type="ECO:0000256" key="4">
    <source>
        <dbReference type="ARBA" id="ARBA00022729"/>
    </source>
</evidence>
<feature type="signal peptide" evidence="6">
    <location>
        <begin position="1"/>
        <end position="22"/>
    </location>
</feature>
<evidence type="ECO:0000313" key="8">
    <source>
        <dbReference type="EMBL" id="HAG5257523.1"/>
    </source>
</evidence>
<dbReference type="PANTHER" id="PTHR35892:SF2">
    <property type="entry name" value="OUTER MEMBRANE PROTEIN PAGN"/>
    <property type="match status" value="1"/>
</dbReference>
<dbReference type="SUPFAM" id="SSF56925">
    <property type="entry name" value="OMPA-like"/>
    <property type="match status" value="1"/>
</dbReference>
<keyword evidence="5" id="KW-0472">Membrane</keyword>
<evidence type="ECO:0000313" key="7">
    <source>
        <dbReference type="EMBL" id="HAF6262466.1"/>
    </source>
</evidence>
<sequence>MNKLLIAVAVASAIGSVGVANAAAGDSTISVGYAQIHGNGLKKLVNGAGSAIKGIDTESYKADLISEGYPSDINISPGHADKYRDPKGFNVKYRYEFTDNLGVIGSFTYAGEQYKGGISGTSASEAASEDISGSIKARYFNISAGPVWRFNDWVSVYATGGVAFAKYSGYYSDTIKYEKTKDREASTENVGSGSIGKTKAEFAYGAGLQFNPVNNVAIDVAYEGTTGGDFKSSGFIVGVGYKF</sequence>
<dbReference type="Gene3D" id="2.40.160.20">
    <property type="match status" value="1"/>
</dbReference>
<organism evidence="8">
    <name type="scientific">Salmonella enterica</name>
    <name type="common">Salmonella choleraesuis</name>
    <dbReference type="NCBI Taxonomy" id="28901"/>
    <lineage>
        <taxon>Bacteria</taxon>
        <taxon>Pseudomonadati</taxon>
        <taxon>Pseudomonadota</taxon>
        <taxon>Gammaproteobacteria</taxon>
        <taxon>Enterobacterales</taxon>
        <taxon>Enterobacteriaceae</taxon>
        <taxon>Salmonella</taxon>
    </lineage>
</organism>
<dbReference type="PROSITE" id="PS00694">
    <property type="entry name" value="ENT_VIR_OMP_1"/>
    <property type="match status" value="1"/>
</dbReference>
<dbReference type="PANTHER" id="PTHR35892">
    <property type="entry name" value="OUTER MEMBRANE PROTEIN PAGN-RELATED"/>
    <property type="match status" value="1"/>
</dbReference>
<dbReference type="Pfam" id="PF06316">
    <property type="entry name" value="Ail_Lom"/>
    <property type="match status" value="1"/>
</dbReference>
<dbReference type="InterPro" id="IPR051723">
    <property type="entry name" value="Bact_OM_Invasion-Related"/>
</dbReference>
<protein>
    <submittedName>
        <fullName evidence="8">Ail/Lom family outer membrane beta-barrel protein</fullName>
    </submittedName>
</protein>
<keyword evidence="2" id="KW-1134">Transmembrane beta strand</keyword>
<comment type="subcellular location">
    <subcellularLocation>
        <location evidence="1">Membrane</location>
        <topology evidence="1">Multi-pass membrane protein</topology>
    </subcellularLocation>
</comment>
<dbReference type="PRINTS" id="PR00316">
    <property type="entry name" value="ENTEROVIROMP"/>
</dbReference>
<gene>
    <name evidence="8" type="ORF">G8577_003760</name>
    <name evidence="7" type="ORF">G9F11_005187</name>
</gene>
<reference evidence="8" key="1">
    <citation type="journal article" date="2018" name="Genome Biol.">
        <title>SKESA: strategic k-mer extension for scrupulous assemblies.</title>
        <authorList>
            <person name="Souvorov A."/>
            <person name="Agarwala R."/>
            <person name="Lipman D.J."/>
        </authorList>
    </citation>
    <scope>NUCLEOTIDE SEQUENCE</scope>
    <source>
        <strain evidence="7">MA.CK_93/00001031</strain>
        <strain evidence="8">MA.CK_98/00001034</strain>
    </source>
</reference>
<feature type="chain" id="PRO_5036198854" evidence="6">
    <location>
        <begin position="23"/>
        <end position="243"/>
    </location>
</feature>
<dbReference type="EMBL" id="DAAVPY010000042">
    <property type="protein sequence ID" value="HAF6262466.1"/>
    <property type="molecule type" value="Genomic_DNA"/>
</dbReference>
<dbReference type="AlphaFoldDB" id="A0A764WJ06"/>
<accession>A0A764WJ06</accession>
<evidence type="ECO:0000256" key="6">
    <source>
        <dbReference type="SAM" id="SignalP"/>
    </source>
</evidence>
<evidence type="ECO:0000256" key="2">
    <source>
        <dbReference type="ARBA" id="ARBA00022452"/>
    </source>
</evidence>
<comment type="caution">
    <text evidence="8">The sequence shown here is derived from an EMBL/GenBank/DDBJ whole genome shotgun (WGS) entry which is preliminary data.</text>
</comment>
<dbReference type="GO" id="GO:0044384">
    <property type="term" value="C:host outer membrane"/>
    <property type="evidence" value="ECO:0007669"/>
    <property type="project" value="InterPro"/>
</dbReference>
<dbReference type="InterPro" id="IPR011250">
    <property type="entry name" value="OMP/PagP_B-barrel"/>
</dbReference>
<proteinExistence type="predicted"/>
<keyword evidence="3" id="KW-0812">Transmembrane</keyword>
<name>A0A764WJ06_SALER</name>
<evidence type="ECO:0000256" key="3">
    <source>
        <dbReference type="ARBA" id="ARBA00022692"/>
    </source>
</evidence>
<dbReference type="EMBL" id="DAAYPZ010000010">
    <property type="protein sequence ID" value="HAG5257523.1"/>
    <property type="molecule type" value="Genomic_DNA"/>
</dbReference>
<keyword evidence="4 6" id="KW-0732">Signal</keyword>
<evidence type="ECO:0000256" key="5">
    <source>
        <dbReference type="ARBA" id="ARBA00023136"/>
    </source>
</evidence>